<accession>A0A0M6ZTZ2</accession>
<dbReference type="CDD" id="cd04623">
    <property type="entry name" value="CBS_pair_bac_euk"/>
    <property type="match status" value="1"/>
</dbReference>
<dbReference type="SUPFAM" id="SSF54631">
    <property type="entry name" value="CBS-domain pair"/>
    <property type="match status" value="1"/>
</dbReference>
<feature type="region of interest" description="Disordered" evidence="3">
    <location>
        <begin position="1"/>
        <end position="27"/>
    </location>
</feature>
<reference evidence="6" key="1">
    <citation type="submission" date="2015-07" db="EMBL/GenBank/DDBJ databases">
        <authorList>
            <person name="Rodrigo-Torres Lidia"/>
            <person name="Arahal R.David."/>
        </authorList>
    </citation>
    <scope>NUCLEOTIDE SEQUENCE [LARGE SCALE GENOMIC DNA]</scope>
    <source>
        <strain evidence="6">CECT 5112</strain>
    </source>
</reference>
<evidence type="ECO:0000259" key="4">
    <source>
        <dbReference type="PROSITE" id="PS51371"/>
    </source>
</evidence>
<dbReference type="GO" id="GO:0019146">
    <property type="term" value="F:arabinose-5-phosphate isomerase activity"/>
    <property type="evidence" value="ECO:0007669"/>
    <property type="project" value="UniProtKB-EC"/>
</dbReference>
<dbReference type="Proteomes" id="UP000053235">
    <property type="component" value="Unassembled WGS sequence"/>
</dbReference>
<feature type="domain" description="CBS" evidence="4">
    <location>
        <begin position="39"/>
        <end position="98"/>
    </location>
</feature>
<dbReference type="PROSITE" id="PS51371">
    <property type="entry name" value="CBS"/>
    <property type="match status" value="2"/>
</dbReference>
<dbReference type="Gene3D" id="3.10.580.10">
    <property type="entry name" value="CBS-domain"/>
    <property type="match status" value="1"/>
</dbReference>
<evidence type="ECO:0000256" key="2">
    <source>
        <dbReference type="PROSITE-ProRule" id="PRU00703"/>
    </source>
</evidence>
<dbReference type="PANTHER" id="PTHR43080">
    <property type="entry name" value="CBS DOMAIN-CONTAINING PROTEIN CBSX3, MITOCHONDRIAL"/>
    <property type="match status" value="1"/>
</dbReference>
<dbReference type="InterPro" id="IPR051257">
    <property type="entry name" value="Diverse_CBS-Domain"/>
</dbReference>
<dbReference type="RefSeq" id="WP_055670672.1">
    <property type="nucleotide sequence ID" value="NZ_CXWD01000003.1"/>
</dbReference>
<keyword evidence="6" id="KW-1185">Reference proteome</keyword>
<name>A0A0M6ZTZ2_9HYPH</name>
<gene>
    <name evidence="5" type="primary">kdsD_1</name>
    <name evidence="5" type="ORF">LAX5112_00745</name>
</gene>
<dbReference type="InterPro" id="IPR000644">
    <property type="entry name" value="CBS_dom"/>
</dbReference>
<evidence type="ECO:0000313" key="5">
    <source>
        <dbReference type="EMBL" id="CTQ65757.1"/>
    </source>
</evidence>
<dbReference type="InterPro" id="IPR046342">
    <property type="entry name" value="CBS_dom_sf"/>
</dbReference>
<evidence type="ECO:0000256" key="3">
    <source>
        <dbReference type="SAM" id="MobiDB-lite"/>
    </source>
</evidence>
<evidence type="ECO:0000313" key="6">
    <source>
        <dbReference type="Proteomes" id="UP000053235"/>
    </source>
</evidence>
<organism evidence="5 6">
    <name type="scientific">Roseibium alexandrii</name>
    <dbReference type="NCBI Taxonomy" id="388408"/>
    <lineage>
        <taxon>Bacteria</taxon>
        <taxon>Pseudomonadati</taxon>
        <taxon>Pseudomonadota</taxon>
        <taxon>Alphaproteobacteria</taxon>
        <taxon>Hyphomicrobiales</taxon>
        <taxon>Stappiaceae</taxon>
        <taxon>Roseibium</taxon>
    </lineage>
</organism>
<dbReference type="EMBL" id="CXWD01000003">
    <property type="protein sequence ID" value="CTQ65757.1"/>
    <property type="molecule type" value="Genomic_DNA"/>
</dbReference>
<dbReference type="STRING" id="388408.LAX5112_00745"/>
<dbReference type="SMART" id="SM00116">
    <property type="entry name" value="CBS"/>
    <property type="match status" value="2"/>
</dbReference>
<dbReference type="PANTHER" id="PTHR43080:SF2">
    <property type="entry name" value="CBS DOMAIN-CONTAINING PROTEIN"/>
    <property type="match status" value="1"/>
</dbReference>
<dbReference type="EC" id="5.3.1.13" evidence="5"/>
<keyword evidence="1 2" id="KW-0129">CBS domain</keyword>
<sequence>MPSSYQAPSRKDKIQEKTHSQTRVTNASAETATVGKILVSKGKDVFSLRPQNTLHEAVVQLKEKRIGALIVKDAAGKLQGILSERDIVRRLAETPGQTLSQKVEDIMTRDVKTCSPEDQLIAVLQTMTKGKFRHMPVVNGDIVVGIVTIGDVVNYRLQELEYESLQLKQLIVG</sequence>
<dbReference type="OrthoDB" id="9807125at2"/>
<feature type="compositionally biased region" description="Basic and acidic residues" evidence="3">
    <location>
        <begin position="9"/>
        <end position="19"/>
    </location>
</feature>
<dbReference type="Pfam" id="PF00571">
    <property type="entry name" value="CBS"/>
    <property type="match status" value="2"/>
</dbReference>
<dbReference type="InterPro" id="IPR044725">
    <property type="entry name" value="CBSX3_CBS_dom"/>
</dbReference>
<proteinExistence type="predicted"/>
<evidence type="ECO:0000256" key="1">
    <source>
        <dbReference type="ARBA" id="ARBA00023122"/>
    </source>
</evidence>
<protein>
    <submittedName>
        <fullName evidence="5">Arabinose 5-phosphate isomerase KdsD</fullName>
        <ecNumber evidence="5">5.3.1.13</ecNumber>
    </submittedName>
</protein>
<dbReference type="AlphaFoldDB" id="A0A0M6ZTZ2"/>
<keyword evidence="5" id="KW-0413">Isomerase</keyword>
<feature type="domain" description="CBS" evidence="4">
    <location>
        <begin position="107"/>
        <end position="164"/>
    </location>
</feature>